<dbReference type="InterPro" id="IPR001509">
    <property type="entry name" value="Epimerase_deHydtase"/>
</dbReference>
<dbReference type="AlphaFoldDB" id="A0A3S2UEJ1"/>
<dbReference type="PANTHER" id="PTHR43245">
    <property type="entry name" value="BIFUNCTIONAL POLYMYXIN RESISTANCE PROTEIN ARNA"/>
    <property type="match status" value="1"/>
</dbReference>
<dbReference type="Pfam" id="PF01370">
    <property type="entry name" value="Epimerase"/>
    <property type="match status" value="1"/>
</dbReference>
<dbReference type="Proteomes" id="UP000288024">
    <property type="component" value="Unassembled WGS sequence"/>
</dbReference>
<dbReference type="SUPFAM" id="SSF51735">
    <property type="entry name" value="NAD(P)-binding Rossmann-fold domains"/>
    <property type="match status" value="1"/>
</dbReference>
<dbReference type="InterPro" id="IPR036291">
    <property type="entry name" value="NAD(P)-bd_dom_sf"/>
</dbReference>
<name>A0A3S2UEJ1_9BACI</name>
<dbReference type="RefSeq" id="WP_127739583.1">
    <property type="nucleotide sequence ID" value="NZ_JAMAVA010000001.1"/>
</dbReference>
<organism evidence="2 3">
    <name type="scientific">Niallia taxi</name>
    <dbReference type="NCBI Taxonomy" id="2499688"/>
    <lineage>
        <taxon>Bacteria</taxon>
        <taxon>Bacillati</taxon>
        <taxon>Bacillota</taxon>
        <taxon>Bacilli</taxon>
        <taxon>Bacillales</taxon>
        <taxon>Bacillaceae</taxon>
        <taxon>Niallia</taxon>
    </lineage>
</organism>
<dbReference type="EMBL" id="RZTZ01000007">
    <property type="protein sequence ID" value="RVT60330.1"/>
    <property type="molecule type" value="Genomic_DNA"/>
</dbReference>
<evidence type="ECO:0000259" key="1">
    <source>
        <dbReference type="Pfam" id="PF01370"/>
    </source>
</evidence>
<reference evidence="2 3" key="1">
    <citation type="submission" date="2019-01" db="EMBL/GenBank/DDBJ databases">
        <title>Bacillus sp. M5HDSG1-1, whole genome shotgun sequence.</title>
        <authorList>
            <person name="Tuo L."/>
        </authorList>
    </citation>
    <scope>NUCLEOTIDE SEQUENCE [LARGE SCALE GENOMIC DNA]</scope>
    <source>
        <strain evidence="2 3">M5HDSG1-1</strain>
    </source>
</reference>
<evidence type="ECO:0000313" key="2">
    <source>
        <dbReference type="EMBL" id="RVT60330.1"/>
    </source>
</evidence>
<comment type="caution">
    <text evidence="2">The sequence shown here is derived from an EMBL/GenBank/DDBJ whole genome shotgun (WGS) entry which is preliminary data.</text>
</comment>
<protein>
    <submittedName>
        <fullName evidence="2">NAD-dependent epimerase/dehydratase family protein</fullName>
    </submittedName>
</protein>
<dbReference type="Gene3D" id="3.40.50.720">
    <property type="entry name" value="NAD(P)-binding Rossmann-like Domain"/>
    <property type="match status" value="1"/>
</dbReference>
<dbReference type="InterPro" id="IPR050177">
    <property type="entry name" value="Lipid_A_modif_metabolic_enz"/>
</dbReference>
<proteinExistence type="predicted"/>
<gene>
    <name evidence="2" type="ORF">EM808_17650</name>
</gene>
<accession>A0A3S2UEJ1</accession>
<keyword evidence="3" id="KW-1185">Reference proteome</keyword>
<evidence type="ECO:0000313" key="3">
    <source>
        <dbReference type="Proteomes" id="UP000288024"/>
    </source>
</evidence>
<feature type="domain" description="NAD-dependent epimerase/dehydratase" evidence="1">
    <location>
        <begin position="3"/>
        <end position="216"/>
    </location>
</feature>
<sequence>MKVVVIGGCGHIGSYLVPKLVKAGFNVFNISRGKSKPYTSDYAWNEVTNVILDRSNDEAFAEKIAAMEADIVIDLINFTLEDTKQMVEALQNTRLSHYLFCSSIWAHGRAEMLPVMEDCVKNPICEYGIEKYKCEQFLQEQYRVNGFPATTVMPGQISGPGWNIISPLGNVNPDIFQTIADGKEIFLPNLGMETLHHVHADDVAQVFLNAITHRNQALGESFHAVAADSMTIYGYAKAMYRFFGQEPKISFLPWDKWCEHVEKEDDINSSYYHLARSGQFSIEKGKRLIEYQPRYTTLETVEESIKNYMERNLVIN</sequence>
<dbReference type="GeneID" id="87617170"/>